<reference evidence="5" key="1">
    <citation type="journal article" date="2021" name="PeerJ">
        <title>Extensive microbial diversity within the chicken gut microbiome revealed by metagenomics and culture.</title>
        <authorList>
            <person name="Gilroy R."/>
            <person name="Ravi A."/>
            <person name="Getino M."/>
            <person name="Pursley I."/>
            <person name="Horton D.L."/>
            <person name="Alikhan N.F."/>
            <person name="Baker D."/>
            <person name="Gharbi K."/>
            <person name="Hall N."/>
            <person name="Watson M."/>
            <person name="Adriaenssens E.M."/>
            <person name="Foster-Nyarko E."/>
            <person name="Jarju S."/>
            <person name="Secka A."/>
            <person name="Antonio M."/>
            <person name="Oren A."/>
            <person name="Chaudhuri R.R."/>
            <person name="La Ragione R."/>
            <person name="Hildebrand F."/>
            <person name="Pallen M.J."/>
        </authorList>
    </citation>
    <scope>NUCLEOTIDE SEQUENCE</scope>
    <source>
        <strain evidence="5">6019</strain>
    </source>
</reference>
<keyword evidence="3" id="KW-0804">Transcription</keyword>
<dbReference type="PANTHER" id="PTHR43537:SF24">
    <property type="entry name" value="GLUCONATE OPERON TRANSCRIPTIONAL REPRESSOR"/>
    <property type="match status" value="1"/>
</dbReference>
<dbReference type="InterPro" id="IPR036390">
    <property type="entry name" value="WH_DNA-bd_sf"/>
</dbReference>
<dbReference type="SMART" id="SM00895">
    <property type="entry name" value="FCD"/>
    <property type="match status" value="1"/>
</dbReference>
<evidence type="ECO:0000256" key="3">
    <source>
        <dbReference type="ARBA" id="ARBA00023163"/>
    </source>
</evidence>
<dbReference type="InterPro" id="IPR036388">
    <property type="entry name" value="WH-like_DNA-bd_sf"/>
</dbReference>
<comment type="caution">
    <text evidence="5">The sequence shown here is derived from an EMBL/GenBank/DDBJ whole genome shotgun (WGS) entry which is preliminary data.</text>
</comment>
<evidence type="ECO:0000259" key="4">
    <source>
        <dbReference type="PROSITE" id="PS50949"/>
    </source>
</evidence>
<dbReference type="PANTHER" id="PTHR43537">
    <property type="entry name" value="TRANSCRIPTIONAL REGULATOR, GNTR FAMILY"/>
    <property type="match status" value="1"/>
</dbReference>
<feature type="domain" description="HTH gntR-type" evidence="4">
    <location>
        <begin position="10"/>
        <end position="76"/>
    </location>
</feature>
<evidence type="ECO:0000256" key="1">
    <source>
        <dbReference type="ARBA" id="ARBA00023015"/>
    </source>
</evidence>
<keyword evidence="2" id="KW-0238">DNA-binding</keyword>
<organism evidence="5 6">
    <name type="scientific">Aliicoccus persicus</name>
    <dbReference type="NCBI Taxonomy" id="930138"/>
    <lineage>
        <taxon>Bacteria</taxon>
        <taxon>Bacillati</taxon>
        <taxon>Bacillota</taxon>
        <taxon>Bacilli</taxon>
        <taxon>Bacillales</taxon>
        <taxon>Staphylococcaceae</taxon>
        <taxon>Aliicoccus</taxon>
    </lineage>
</organism>
<evidence type="ECO:0000256" key="2">
    <source>
        <dbReference type="ARBA" id="ARBA00023125"/>
    </source>
</evidence>
<dbReference type="Gene3D" id="1.10.10.10">
    <property type="entry name" value="Winged helix-like DNA-binding domain superfamily/Winged helix DNA-binding domain"/>
    <property type="match status" value="1"/>
</dbReference>
<dbReference type="GO" id="GO:0003700">
    <property type="term" value="F:DNA-binding transcription factor activity"/>
    <property type="evidence" value="ECO:0007669"/>
    <property type="project" value="InterPro"/>
</dbReference>
<dbReference type="Pfam" id="PF00392">
    <property type="entry name" value="GntR"/>
    <property type="match status" value="1"/>
</dbReference>
<name>A0A921JC35_9STAP</name>
<dbReference type="PROSITE" id="PS50949">
    <property type="entry name" value="HTH_GNTR"/>
    <property type="match status" value="1"/>
</dbReference>
<dbReference type="SUPFAM" id="SSF48008">
    <property type="entry name" value="GntR ligand-binding domain-like"/>
    <property type="match status" value="1"/>
</dbReference>
<sequence length="216" mass="26030">MSKLEGIKNRTLKDRISDLVRNAVLSGNFPREFITERELSEQLQVSRTPLREAMYELINEDLIEFRPRKGYRIKPHDKSEVEQIFKLRFVIEREIVETLIKNVTDKDIEYLKKLVNEQEEIMSHDRLEFIKIDKEFHRYLFRISELDLFLKSYDQFHNLTILIGFQAIQKIGRMKVVLDEHRLIIEMLEKKDREGLINAIQSHLKQTFHVLYEEEL</sequence>
<accession>A0A921JC35</accession>
<reference evidence="5" key="2">
    <citation type="submission" date="2021-09" db="EMBL/GenBank/DDBJ databases">
        <authorList>
            <person name="Gilroy R."/>
        </authorList>
    </citation>
    <scope>NUCLEOTIDE SEQUENCE</scope>
    <source>
        <strain evidence="5">6019</strain>
    </source>
</reference>
<keyword evidence="1" id="KW-0805">Transcription regulation</keyword>
<dbReference type="PRINTS" id="PR00035">
    <property type="entry name" value="HTHGNTR"/>
</dbReference>
<dbReference type="Proteomes" id="UP000763505">
    <property type="component" value="Unassembled WGS sequence"/>
</dbReference>
<proteinExistence type="predicted"/>
<evidence type="ECO:0000313" key="6">
    <source>
        <dbReference type="Proteomes" id="UP000763505"/>
    </source>
</evidence>
<dbReference type="EMBL" id="DYYI01000060">
    <property type="protein sequence ID" value="HJE19800.1"/>
    <property type="molecule type" value="Genomic_DNA"/>
</dbReference>
<dbReference type="Gene3D" id="1.20.120.530">
    <property type="entry name" value="GntR ligand-binding domain-like"/>
    <property type="match status" value="1"/>
</dbReference>
<dbReference type="AlphaFoldDB" id="A0A921JC35"/>
<dbReference type="InterPro" id="IPR008920">
    <property type="entry name" value="TF_FadR/GntR_C"/>
</dbReference>
<dbReference type="SUPFAM" id="SSF46785">
    <property type="entry name" value="Winged helix' DNA-binding domain"/>
    <property type="match status" value="1"/>
</dbReference>
<dbReference type="InterPro" id="IPR000524">
    <property type="entry name" value="Tscrpt_reg_HTH_GntR"/>
</dbReference>
<protein>
    <submittedName>
        <fullName evidence="5">GntR family transcriptional regulator</fullName>
    </submittedName>
</protein>
<evidence type="ECO:0000313" key="5">
    <source>
        <dbReference type="EMBL" id="HJE19800.1"/>
    </source>
</evidence>
<dbReference type="Pfam" id="PF07729">
    <property type="entry name" value="FCD"/>
    <property type="match status" value="1"/>
</dbReference>
<dbReference type="SMART" id="SM00345">
    <property type="entry name" value="HTH_GNTR"/>
    <property type="match status" value="1"/>
</dbReference>
<dbReference type="GO" id="GO:0003677">
    <property type="term" value="F:DNA binding"/>
    <property type="evidence" value="ECO:0007669"/>
    <property type="project" value="UniProtKB-KW"/>
</dbReference>
<dbReference type="CDD" id="cd07377">
    <property type="entry name" value="WHTH_GntR"/>
    <property type="match status" value="1"/>
</dbReference>
<dbReference type="InterPro" id="IPR011711">
    <property type="entry name" value="GntR_C"/>
</dbReference>
<gene>
    <name evidence="5" type="ORF">K8V35_05560</name>
</gene>